<dbReference type="RefSeq" id="WP_066997956.1">
    <property type="nucleotide sequence ID" value="NZ_BNDU01000003.1"/>
</dbReference>
<dbReference type="AlphaFoldDB" id="A0A117PWV7"/>
<name>A0A117PWV7_9ACTN</name>
<dbReference type="Pfam" id="PF20613">
    <property type="entry name" value="HipA_2"/>
    <property type="match status" value="1"/>
</dbReference>
<evidence type="ECO:0000313" key="2">
    <source>
        <dbReference type="EMBL" id="KUM95885.1"/>
    </source>
</evidence>
<comment type="caution">
    <text evidence="2">The sequence shown here is derived from an EMBL/GenBank/DDBJ whole genome shotgun (WGS) entry which is preliminary data.</text>
</comment>
<reference evidence="2 3" key="1">
    <citation type="submission" date="2015-10" db="EMBL/GenBank/DDBJ databases">
        <title>Draft genome sequence of Streptomyces cellostaticus DSM 40189, type strain for the species Streptomyces cellostaticus.</title>
        <authorList>
            <person name="Ruckert C."/>
            <person name="Winkler A."/>
            <person name="Kalinowski J."/>
            <person name="Kampfer P."/>
            <person name="Glaeser S."/>
        </authorList>
    </citation>
    <scope>NUCLEOTIDE SEQUENCE [LARGE SCALE GENOMIC DNA]</scope>
    <source>
        <strain evidence="2 3">DSM 40189</strain>
    </source>
</reference>
<accession>A0A117PWV7</accession>
<keyword evidence="3" id="KW-1185">Reference proteome</keyword>
<evidence type="ECO:0000259" key="1">
    <source>
        <dbReference type="Pfam" id="PF20613"/>
    </source>
</evidence>
<proteinExistence type="predicted"/>
<organism evidence="2 3">
    <name type="scientific">Streptomyces cellostaticus</name>
    <dbReference type="NCBI Taxonomy" id="67285"/>
    <lineage>
        <taxon>Bacteria</taxon>
        <taxon>Bacillati</taxon>
        <taxon>Actinomycetota</taxon>
        <taxon>Actinomycetes</taxon>
        <taxon>Kitasatosporales</taxon>
        <taxon>Streptomycetaceae</taxon>
        <taxon>Streptomyces</taxon>
    </lineage>
</organism>
<feature type="domain" description="HipA-like kinase" evidence="1">
    <location>
        <begin position="14"/>
        <end position="253"/>
    </location>
</feature>
<gene>
    <name evidence="2" type="ORF">AQI88_14805</name>
</gene>
<dbReference type="Proteomes" id="UP000054241">
    <property type="component" value="Unassembled WGS sequence"/>
</dbReference>
<dbReference type="OrthoDB" id="9786330at2"/>
<protein>
    <recommendedName>
        <fullName evidence="1">HipA-like kinase domain-containing protein</fullName>
    </recommendedName>
</protein>
<dbReference type="STRING" id="67285.AQI88_14805"/>
<sequence length="304" mass="33358">MLREVAATRYIAPLRSGGSVPGVVEADDLGTYVVKFTGSAQGHKALVAEVIVGELARALGLRFPELVLVHFDPSIAAAEPHQEVRELHGASAGVNLGMDYLPGAADFTPEIAKTFPVDPLEAGRIVWLDALTVNVDRTVHSSNLMVWPTLGTAPPRLWLIDHGAALVFHHRWDTTTPGKRYDFRHHALGHYAPDIRAADAELAPRVTEELLHRIVAEVPDAWLAEDAGFATPDDVRTAYVDYLLQRVRRSEEWLPTGFPSREELAAEEAARAAKTQQGRPDWLKWVPDLHGKPAVEQDGTVHLG</sequence>
<dbReference type="InterPro" id="IPR046748">
    <property type="entry name" value="HipA_2"/>
</dbReference>
<evidence type="ECO:0000313" key="3">
    <source>
        <dbReference type="Proteomes" id="UP000054241"/>
    </source>
</evidence>
<dbReference type="EMBL" id="LMWL01000026">
    <property type="protein sequence ID" value="KUM95885.1"/>
    <property type="molecule type" value="Genomic_DNA"/>
</dbReference>